<reference evidence="2" key="1">
    <citation type="submission" date="2013-11" db="EMBL/GenBank/DDBJ databases">
        <title>Draft genome sequence and annotation of the entomopathogenic bacteria, Xenorhabdus cabanillasi strain JM26 and Xenorhabdus szentirmai strain DSM 16338.</title>
        <authorList>
            <person name="Gualtieri M."/>
            <person name="Ogier J.C."/>
            <person name="Pages S."/>
            <person name="Givaudan A."/>
            <person name="Gaudriault S."/>
        </authorList>
    </citation>
    <scope>NUCLEOTIDE SEQUENCE [LARGE SCALE GENOMIC DNA]</scope>
    <source>
        <strain evidence="2">DSM 16338</strain>
    </source>
</reference>
<gene>
    <name evidence="2" type="ORF">XSR1_570007</name>
</gene>
<evidence type="ECO:0000259" key="1">
    <source>
        <dbReference type="Pfam" id="PF13358"/>
    </source>
</evidence>
<dbReference type="Gene3D" id="3.30.420.10">
    <property type="entry name" value="Ribonuclease H-like superfamily/Ribonuclease H"/>
    <property type="match status" value="1"/>
</dbReference>
<organism evidence="2 3">
    <name type="scientific">Xenorhabdus szentirmaii DSM 16338</name>
    <dbReference type="NCBI Taxonomy" id="1427518"/>
    <lineage>
        <taxon>Bacteria</taxon>
        <taxon>Pseudomonadati</taxon>
        <taxon>Pseudomonadota</taxon>
        <taxon>Gammaproteobacteria</taxon>
        <taxon>Enterobacterales</taxon>
        <taxon>Morganellaceae</taxon>
        <taxon>Xenorhabdus</taxon>
    </lineage>
</organism>
<dbReference type="EMBL" id="CBXF010000118">
    <property type="protein sequence ID" value="CDL84904.1"/>
    <property type="molecule type" value="Genomic_DNA"/>
</dbReference>
<dbReference type="AlphaFoldDB" id="W1J2H0"/>
<proteinExistence type="predicted"/>
<dbReference type="InterPro" id="IPR038717">
    <property type="entry name" value="Tc1-like_DDE_dom"/>
</dbReference>
<sequence>MEGLKSLPAGRPVIWNLAPLLAVISFLLAHSPQHFGYLCSRWCLELIVRKINMLLNISLSQSTLYRYFCRTGVVWRRAAPTLRLSDPEHEEKMAKILEALSNASEKHPVFYEDEVDIDLNPKIGADWCLRGQQKRVATPGKNQKYNLAGCFNAKTKEITYVGGLKKNSDLFIKLLDDISNQSVSAKTITLILDNYCIHKSRKVMVWLEKNPKFSLLFLPVYSPWLNKIERLWQSLHETVT</sequence>
<dbReference type="STRING" id="1427518.XSR1_570007"/>
<dbReference type="Pfam" id="PF13358">
    <property type="entry name" value="DDE_3"/>
    <property type="match status" value="1"/>
</dbReference>
<keyword evidence="3" id="KW-1185">Reference proteome</keyword>
<name>W1J2H0_9GAMM</name>
<feature type="domain" description="Tc1-like transposase DDE" evidence="1">
    <location>
        <begin position="109"/>
        <end position="238"/>
    </location>
</feature>
<dbReference type="InterPro" id="IPR036397">
    <property type="entry name" value="RNaseH_sf"/>
</dbReference>
<dbReference type="NCBIfam" id="NF033545">
    <property type="entry name" value="transpos_IS630"/>
    <property type="match status" value="1"/>
</dbReference>
<evidence type="ECO:0000313" key="3">
    <source>
        <dbReference type="Proteomes" id="UP000019202"/>
    </source>
</evidence>
<comment type="caution">
    <text evidence="2">The sequence shown here is derived from an EMBL/GenBank/DDBJ whole genome shotgun (WGS) entry which is preliminary data.</text>
</comment>
<accession>W1J2H0</accession>
<dbReference type="InterPro" id="IPR047655">
    <property type="entry name" value="Transpos_IS630-like"/>
</dbReference>
<dbReference type="GO" id="GO:0003676">
    <property type="term" value="F:nucleic acid binding"/>
    <property type="evidence" value="ECO:0007669"/>
    <property type="project" value="InterPro"/>
</dbReference>
<protein>
    <recommendedName>
        <fullName evidence="1">Tc1-like transposase DDE domain-containing protein</fullName>
    </recommendedName>
</protein>
<dbReference type="Proteomes" id="UP000019202">
    <property type="component" value="Unassembled WGS sequence"/>
</dbReference>
<evidence type="ECO:0000313" key="2">
    <source>
        <dbReference type="EMBL" id="CDL84904.1"/>
    </source>
</evidence>